<feature type="binding site" evidence="12">
    <location>
        <position position="299"/>
    </location>
    <ligand>
        <name>Mg(2+)</name>
        <dbReference type="ChEBI" id="CHEBI:18420"/>
        <label>1</label>
    </ligand>
</feature>
<dbReference type="InterPro" id="IPR050792">
    <property type="entry name" value="ADP-ribosylglycohydrolase"/>
</dbReference>
<proteinExistence type="inferred from homology"/>
<comment type="catalytic activity">
    <reaction evidence="11">
        <text>alpha-NAD(+) + H2O = ADP-D-ribose + nicotinamide + H(+)</text>
        <dbReference type="Rhea" id="RHEA:68792"/>
        <dbReference type="ChEBI" id="CHEBI:15377"/>
        <dbReference type="ChEBI" id="CHEBI:15378"/>
        <dbReference type="ChEBI" id="CHEBI:17154"/>
        <dbReference type="ChEBI" id="CHEBI:57967"/>
        <dbReference type="ChEBI" id="CHEBI:77017"/>
    </reaction>
</comment>
<dbReference type="EC" id="3.2.1.143" evidence="2"/>
<reference evidence="13 14" key="1">
    <citation type="journal article" date="2013" name="PLoS Genet.">
        <title>Genomic mechanisms accounting for the adaptation to parasitism in nematode-trapping fungi.</title>
        <authorList>
            <person name="Meerupati T."/>
            <person name="Andersson K.M."/>
            <person name="Friman E."/>
            <person name="Kumar D."/>
            <person name="Tunlid A."/>
            <person name="Ahren D."/>
        </authorList>
    </citation>
    <scope>NUCLEOTIDE SEQUENCE [LARGE SCALE GENOMIC DNA]</scope>
    <source>
        <strain evidence="13 14">CBS 200.50</strain>
    </source>
</reference>
<keyword evidence="12" id="KW-0460">Magnesium</keyword>
<reference evidence="14" key="2">
    <citation type="submission" date="2013-04" db="EMBL/GenBank/DDBJ databases">
        <title>Genomic mechanisms accounting for the adaptation to parasitism in nematode-trapping fungi.</title>
        <authorList>
            <person name="Ahren D.G."/>
        </authorList>
    </citation>
    <scope>NUCLEOTIDE SEQUENCE [LARGE SCALE GENOMIC DNA]</scope>
    <source>
        <strain evidence="14">CBS 200.50</strain>
    </source>
</reference>
<dbReference type="Proteomes" id="UP000015100">
    <property type="component" value="Unassembled WGS sequence"/>
</dbReference>
<dbReference type="Gene3D" id="1.10.4080.10">
    <property type="entry name" value="ADP-ribosylation/Crystallin J1"/>
    <property type="match status" value="1"/>
</dbReference>
<evidence type="ECO:0000256" key="5">
    <source>
        <dbReference type="ARBA" id="ARBA00042398"/>
    </source>
</evidence>
<protein>
    <recommendedName>
        <fullName evidence="4">ADP-ribosylhydrolase ARH3</fullName>
        <ecNumber evidence="2">3.2.1.143</ecNumber>
    </recommendedName>
    <alternativeName>
        <fullName evidence="5">ADP-ribose glycohydrolase ARH3</fullName>
    </alternativeName>
    <alternativeName>
        <fullName evidence="6">ADP-ribosylhydrolase 3</fullName>
    </alternativeName>
    <alternativeName>
        <fullName evidence="9">O-acetyl-ADP-ribose deacetylase ARH3</fullName>
    </alternativeName>
    <alternativeName>
        <fullName evidence="10">Poly(ADP-ribose) glycohydrolase ARH3</fullName>
    </alternativeName>
    <alternativeName>
        <fullName evidence="8">[Protein ADP-ribosylarginine] hydrolase-like protein 2</fullName>
    </alternativeName>
    <alternativeName>
        <fullName evidence="7">[Protein ADP-ribosylserine] hydrolase</fullName>
    </alternativeName>
</protein>
<evidence type="ECO:0000256" key="2">
    <source>
        <dbReference type="ARBA" id="ARBA00012255"/>
    </source>
</evidence>
<name>S8BZY7_DACHA</name>
<feature type="binding site" evidence="12">
    <location>
        <position position="60"/>
    </location>
    <ligand>
        <name>Mg(2+)</name>
        <dbReference type="ChEBI" id="CHEBI:18420"/>
        <label>1</label>
    </ligand>
</feature>
<dbReference type="InterPro" id="IPR036705">
    <property type="entry name" value="Ribosyl_crysJ1_sf"/>
</dbReference>
<dbReference type="GO" id="GO:0046872">
    <property type="term" value="F:metal ion binding"/>
    <property type="evidence" value="ECO:0007669"/>
    <property type="project" value="UniProtKB-KW"/>
</dbReference>
<dbReference type="STRING" id="1284197.S8BZY7"/>
<dbReference type="PANTHER" id="PTHR16222:SF24">
    <property type="entry name" value="ADP-RIBOSYLHYDROLASE ARH3"/>
    <property type="match status" value="1"/>
</dbReference>
<accession>S8BZY7</accession>
<feature type="binding site" evidence="12">
    <location>
        <position position="300"/>
    </location>
    <ligand>
        <name>Mg(2+)</name>
        <dbReference type="ChEBI" id="CHEBI:18420"/>
        <label>1</label>
    </ligand>
</feature>
<dbReference type="OrthoDB" id="2021138at2759"/>
<dbReference type="SUPFAM" id="SSF101478">
    <property type="entry name" value="ADP-ribosylglycohydrolase"/>
    <property type="match status" value="1"/>
</dbReference>
<evidence type="ECO:0000256" key="1">
    <source>
        <dbReference type="ARBA" id="ARBA00010702"/>
    </source>
</evidence>
<evidence type="ECO:0000256" key="8">
    <source>
        <dbReference type="ARBA" id="ARBA00042850"/>
    </source>
</evidence>
<dbReference type="EMBL" id="AQGS01000024">
    <property type="protein sequence ID" value="EPS45033.1"/>
    <property type="molecule type" value="Genomic_DNA"/>
</dbReference>
<dbReference type="InterPro" id="IPR005502">
    <property type="entry name" value="Ribosyl_crysJ1"/>
</dbReference>
<evidence type="ECO:0000256" key="11">
    <source>
        <dbReference type="ARBA" id="ARBA00049015"/>
    </source>
</evidence>
<evidence type="ECO:0000256" key="4">
    <source>
        <dbReference type="ARBA" id="ARBA00041057"/>
    </source>
</evidence>
<dbReference type="eggNOG" id="ENOG502RZ0J">
    <property type="taxonomic scope" value="Eukaryota"/>
</dbReference>
<gene>
    <name evidence="13" type="ORF">H072_949</name>
</gene>
<dbReference type="HOGENOM" id="CLU_024566_8_2_1"/>
<evidence type="ECO:0000256" key="12">
    <source>
        <dbReference type="PIRSR" id="PIRSR605502-1"/>
    </source>
</evidence>
<feature type="binding site" evidence="12">
    <location>
        <position position="58"/>
    </location>
    <ligand>
        <name>Mg(2+)</name>
        <dbReference type="ChEBI" id="CHEBI:18420"/>
        <label>1</label>
    </ligand>
</feature>
<dbReference type="OMA" id="PGTWTDD"/>
<feature type="binding site" evidence="12">
    <location>
        <position position="59"/>
    </location>
    <ligand>
        <name>Mg(2+)</name>
        <dbReference type="ChEBI" id="CHEBI:18420"/>
        <label>1</label>
    </ligand>
</feature>
<evidence type="ECO:0000256" key="10">
    <source>
        <dbReference type="ARBA" id="ARBA00043193"/>
    </source>
</evidence>
<comment type="similarity">
    <text evidence="1">Belongs to the ADP-ribosylglycohydrolase family.</text>
</comment>
<sequence>MATDASVTLESRIKGAIHGVAVGDALGGPVEFQRRGTFGKVTGYQMNMNFNLPPGCWTDDTSMTLCLAQSFITARTFSALDQLQNYIAWHKSGYLSVSDYCFDIGNLTLQTLGYWNSRLPRKNTNESSSSHSDHGPISDEALATLQTNLNKNFKRSIFCGNGSLMRTVPIGLFYFSSSPEEITKYSHLASELTHPYPTNGEACAAYCILVAYTLSSSPNTPSKQDMFAKFKEFQFDDPTLKSRFETYDTLADIRDRPEKNISSSGYVVNSLEAALWAFFSTDSYQEGCIRVVNLGDDADTVGAIYGGLAGAYYGLDAIPADWKEGLVKKEVVGRIADELYQVIIEREQQNQ</sequence>
<evidence type="ECO:0000313" key="14">
    <source>
        <dbReference type="Proteomes" id="UP000015100"/>
    </source>
</evidence>
<evidence type="ECO:0000256" key="9">
    <source>
        <dbReference type="ARBA" id="ARBA00043187"/>
    </source>
</evidence>
<keyword evidence="14" id="KW-1185">Reference proteome</keyword>
<comment type="caution">
    <text evidence="13">The sequence shown here is derived from an EMBL/GenBank/DDBJ whole genome shotgun (WGS) entry which is preliminary data.</text>
</comment>
<evidence type="ECO:0000256" key="6">
    <source>
        <dbReference type="ARBA" id="ARBA00042471"/>
    </source>
</evidence>
<dbReference type="Pfam" id="PF03747">
    <property type="entry name" value="ADP_ribosyl_GH"/>
    <property type="match status" value="1"/>
</dbReference>
<evidence type="ECO:0000313" key="13">
    <source>
        <dbReference type="EMBL" id="EPS45033.1"/>
    </source>
</evidence>
<keyword evidence="3" id="KW-0378">Hydrolase</keyword>
<keyword evidence="12" id="KW-0479">Metal-binding</keyword>
<evidence type="ECO:0000256" key="3">
    <source>
        <dbReference type="ARBA" id="ARBA00022801"/>
    </source>
</evidence>
<evidence type="ECO:0000256" key="7">
    <source>
        <dbReference type="ARBA" id="ARBA00042722"/>
    </source>
</evidence>
<comment type="cofactor">
    <cofactor evidence="12">
        <name>Mg(2+)</name>
        <dbReference type="ChEBI" id="CHEBI:18420"/>
    </cofactor>
    <text evidence="12">Binds 2 magnesium ions per subunit.</text>
</comment>
<dbReference type="GO" id="GO:0004649">
    <property type="term" value="F:poly(ADP-ribose) glycohydrolase activity"/>
    <property type="evidence" value="ECO:0007669"/>
    <property type="project" value="UniProtKB-EC"/>
</dbReference>
<dbReference type="PANTHER" id="PTHR16222">
    <property type="entry name" value="ADP-RIBOSYLGLYCOHYDROLASE"/>
    <property type="match status" value="1"/>
</dbReference>
<feature type="binding site" evidence="12">
    <location>
        <position position="297"/>
    </location>
    <ligand>
        <name>Mg(2+)</name>
        <dbReference type="ChEBI" id="CHEBI:18420"/>
        <label>1</label>
    </ligand>
</feature>
<dbReference type="AlphaFoldDB" id="S8BZY7"/>
<organism evidence="13 14">
    <name type="scientific">Dactylellina haptotyla (strain CBS 200.50)</name>
    <name type="common">Nematode-trapping fungus</name>
    <name type="synonym">Monacrosporium haptotylum</name>
    <dbReference type="NCBI Taxonomy" id="1284197"/>
    <lineage>
        <taxon>Eukaryota</taxon>
        <taxon>Fungi</taxon>
        <taxon>Dikarya</taxon>
        <taxon>Ascomycota</taxon>
        <taxon>Pezizomycotina</taxon>
        <taxon>Orbiliomycetes</taxon>
        <taxon>Orbiliales</taxon>
        <taxon>Orbiliaceae</taxon>
        <taxon>Dactylellina</taxon>
    </lineage>
</organism>